<dbReference type="Gene3D" id="3.30.300.30">
    <property type="match status" value="1"/>
</dbReference>
<dbReference type="RefSeq" id="WP_067906184.1">
    <property type="nucleotide sequence ID" value="NZ_KQ954244.1"/>
</dbReference>
<keyword evidence="6" id="KW-1185">Reference proteome</keyword>
<dbReference type="PANTHER" id="PTHR43201:SF5">
    <property type="entry name" value="MEDIUM-CHAIN ACYL-COA LIGASE ACSF2, MITOCHONDRIAL"/>
    <property type="match status" value="1"/>
</dbReference>
<dbReference type="OrthoDB" id="9803968at2"/>
<feature type="domain" description="AMP-dependent synthetase/ligase" evidence="3">
    <location>
        <begin position="8"/>
        <end position="359"/>
    </location>
</feature>
<accession>A0A124JWT5</accession>
<name>A0A124JWT5_9SPHN</name>
<proteinExistence type="inferred from homology"/>
<dbReference type="GO" id="GO:0031956">
    <property type="term" value="F:medium-chain fatty acid-CoA ligase activity"/>
    <property type="evidence" value="ECO:0007669"/>
    <property type="project" value="TreeGrafter"/>
</dbReference>
<feature type="domain" description="AMP-binding enzyme C-terminal" evidence="4">
    <location>
        <begin position="416"/>
        <end position="494"/>
    </location>
</feature>
<dbReference type="GO" id="GO:0006631">
    <property type="term" value="P:fatty acid metabolic process"/>
    <property type="evidence" value="ECO:0007669"/>
    <property type="project" value="TreeGrafter"/>
</dbReference>
<evidence type="ECO:0000259" key="3">
    <source>
        <dbReference type="Pfam" id="PF00501"/>
    </source>
</evidence>
<dbReference type="PANTHER" id="PTHR43201">
    <property type="entry name" value="ACYL-COA SYNTHETASE"/>
    <property type="match status" value="1"/>
</dbReference>
<dbReference type="InterPro" id="IPR000873">
    <property type="entry name" value="AMP-dep_synth/lig_dom"/>
</dbReference>
<dbReference type="EMBL" id="LLZS01000001">
    <property type="protein sequence ID" value="KUR73668.1"/>
    <property type="molecule type" value="Genomic_DNA"/>
</dbReference>
<dbReference type="Gene3D" id="3.40.50.12780">
    <property type="entry name" value="N-terminal domain of ligase-like"/>
    <property type="match status" value="1"/>
</dbReference>
<dbReference type="STRING" id="1117702.AQZ52_01485"/>
<dbReference type="Pfam" id="PF13193">
    <property type="entry name" value="AMP-binding_C"/>
    <property type="match status" value="1"/>
</dbReference>
<dbReference type="InterPro" id="IPR045851">
    <property type="entry name" value="AMP-bd_C_sf"/>
</dbReference>
<dbReference type="SUPFAM" id="SSF56801">
    <property type="entry name" value="Acetyl-CoA synthetase-like"/>
    <property type="match status" value="1"/>
</dbReference>
<comment type="similarity">
    <text evidence="1">Belongs to the ATP-dependent AMP-binding enzyme family.</text>
</comment>
<dbReference type="AlphaFoldDB" id="A0A124JWT5"/>
<reference evidence="5 6" key="1">
    <citation type="submission" date="2015-10" db="EMBL/GenBank/DDBJ databases">
        <title>Draft genome sequence of Novosphingobium fuchskuhlense DSM 25065 isolated from a surface water sample of the southwest basin of Lake Grosse Fuchskuhle.</title>
        <authorList>
            <person name="Ruckert C."/>
            <person name="Winkler A."/>
            <person name="Glaeser J."/>
            <person name="Grossart H.-P."/>
            <person name="Kalinowski J."/>
            <person name="Glaeser S."/>
        </authorList>
    </citation>
    <scope>NUCLEOTIDE SEQUENCE [LARGE SCALE GENOMIC DNA]</scope>
    <source>
        <strain evidence="5 6">FNE08-7</strain>
    </source>
</reference>
<gene>
    <name evidence="5" type="ORF">AQZ52_01485</name>
</gene>
<evidence type="ECO:0000256" key="1">
    <source>
        <dbReference type="ARBA" id="ARBA00006432"/>
    </source>
</evidence>
<keyword evidence="2" id="KW-0436">Ligase</keyword>
<dbReference type="InterPro" id="IPR025110">
    <property type="entry name" value="AMP-bd_C"/>
</dbReference>
<evidence type="ECO:0000256" key="2">
    <source>
        <dbReference type="ARBA" id="ARBA00022598"/>
    </source>
</evidence>
<comment type="caution">
    <text evidence="5">The sequence shown here is derived from an EMBL/GenBank/DDBJ whole genome shotgun (WGS) entry which is preliminary data.</text>
</comment>
<evidence type="ECO:0000313" key="5">
    <source>
        <dbReference type="EMBL" id="KUR73668.1"/>
    </source>
</evidence>
<evidence type="ECO:0000259" key="4">
    <source>
        <dbReference type="Pfam" id="PF13193"/>
    </source>
</evidence>
<dbReference type="PROSITE" id="PS00455">
    <property type="entry name" value="AMP_BINDING"/>
    <property type="match status" value="1"/>
</dbReference>
<dbReference type="Pfam" id="PF00501">
    <property type="entry name" value="AMP-binding"/>
    <property type="match status" value="1"/>
</dbReference>
<sequence length="512" mass="55545">MHYHPSFHARTNPEKPAVIMSGSGEVVTYGELEAQSNRFAQLLRARGIGIGDTIALCFENHPVFFSLCWGAQRAGIVYVAISSRLAPPEVAYIARDSGSRLLVGSGTLTPLLDAVAEAAPEVPQLRLGGSGDHDLAAALGAMPIEPIADERAGCDMLYSSGTTGKPKGVRVPLPEDPAIGGANSLIMLAGGPFGIRPDAVYLSPAPLYHAAPLRWSMTIHRFGGTVVCMEKFDAEKALEAIERYKVTDSQWVPTHFVRMLKLPEEVRARYDLSSLRGAIHAAAPCPVPVKRAMIEWWGPVLNEYYAGTEGNGFTFISSPEWLARPGSVGRALLGTIRICDENGDEVPRGTEGQVFFEGGNPFAYHNDPDKTRDATNKHGWTSLGDVGWEDEDGYLFLTDRKSFMIISGGVNIYPQEIENLLITHPKVADVAVIGAPDADMGERVVAVVKPHDISEAGPELSEELTAWLAPQLSRVKLPRQIDFRAELPREPTGKLFKRLLRDEYKAAAASAA</sequence>
<organism evidence="5 6">
    <name type="scientific">Novosphingobium fuchskuhlense</name>
    <dbReference type="NCBI Taxonomy" id="1117702"/>
    <lineage>
        <taxon>Bacteria</taxon>
        <taxon>Pseudomonadati</taxon>
        <taxon>Pseudomonadota</taxon>
        <taxon>Alphaproteobacteria</taxon>
        <taxon>Sphingomonadales</taxon>
        <taxon>Sphingomonadaceae</taxon>
        <taxon>Novosphingobium</taxon>
    </lineage>
</organism>
<dbReference type="InterPro" id="IPR020845">
    <property type="entry name" value="AMP-binding_CS"/>
</dbReference>
<dbReference type="InterPro" id="IPR042099">
    <property type="entry name" value="ANL_N_sf"/>
</dbReference>
<evidence type="ECO:0000313" key="6">
    <source>
        <dbReference type="Proteomes" id="UP000058012"/>
    </source>
</evidence>
<protein>
    <submittedName>
        <fullName evidence="5">Acyl-CoA synthetase</fullName>
    </submittedName>
</protein>
<dbReference type="Proteomes" id="UP000058012">
    <property type="component" value="Unassembled WGS sequence"/>
</dbReference>